<feature type="transmembrane region" description="Helical" evidence="1">
    <location>
        <begin position="388"/>
        <end position="407"/>
    </location>
</feature>
<dbReference type="STRING" id="1419482.SAMN05444266_105159"/>
<sequence>MENSSAPLSFFDRFAYAIKAAFIFFLMIILLVPTFNIGSLVDERNQLRQGAATEIARTWGGEQRVLLPQLSIPYQTRDSIVHDYVFTLNPRSVKVDGNVKPSELKRGIYTVTVYDTKMQISGSFSLADLKKSDNSPSAIFLEKTKLYLSLEDIGGVYSQPKITWNGQPLTTEPNVTGETAPAKEHADEYRSTSNPGIVEIAIPVAAIKEDVNTFTIDMDLKGSTALSFIPTSKNTEVNLQSTWDSPNFYGDIPPHSREVSKNGFTAKWIVQNMNWNALKPMSFNVNTKQFGVKLITPVDIYQQSARAIKYAFLIIGITFFLYYFVEIAQRRTVHPIQYGLIGIALSVFYILLLSLSEHTSFLIAYITASAMTIGLIVLYTCAVLNRRIGFTIGGLLTLFYTFIYVIISAEDYALLMGSFGLFFTLAGIMYYSRKINWSRTQPAAVNA</sequence>
<evidence type="ECO:0000313" key="3">
    <source>
        <dbReference type="Proteomes" id="UP000184420"/>
    </source>
</evidence>
<feature type="transmembrane region" description="Helical" evidence="1">
    <location>
        <begin position="362"/>
        <end position="381"/>
    </location>
</feature>
<evidence type="ECO:0000256" key="1">
    <source>
        <dbReference type="SAM" id="Phobius"/>
    </source>
</evidence>
<dbReference type="NCBIfam" id="NF008712">
    <property type="entry name" value="PRK11715.1-1"/>
    <property type="match status" value="1"/>
</dbReference>
<dbReference type="PANTHER" id="PTHR30092:SF0">
    <property type="entry name" value="INNER MEMBRANE PROTEIN CRED"/>
    <property type="match status" value="1"/>
</dbReference>
<dbReference type="RefSeq" id="WP_073081828.1">
    <property type="nucleotide sequence ID" value="NZ_FRBL01000005.1"/>
</dbReference>
<gene>
    <name evidence="2" type="ORF">SAMN05444266_105159</name>
</gene>
<keyword evidence="3" id="KW-1185">Reference proteome</keyword>
<keyword evidence="1" id="KW-1133">Transmembrane helix</keyword>
<dbReference type="GO" id="GO:0005886">
    <property type="term" value="C:plasma membrane"/>
    <property type="evidence" value="ECO:0007669"/>
    <property type="project" value="TreeGrafter"/>
</dbReference>
<dbReference type="InterPro" id="IPR010364">
    <property type="entry name" value="Uncharacterised_IM_CreD"/>
</dbReference>
<dbReference type="Proteomes" id="UP000184420">
    <property type="component" value="Unassembled WGS sequence"/>
</dbReference>
<keyword evidence="1" id="KW-0472">Membrane</keyword>
<evidence type="ECO:0000313" key="2">
    <source>
        <dbReference type="EMBL" id="SHL83531.1"/>
    </source>
</evidence>
<name>A0A1M7DVJ6_9BACT</name>
<dbReference type="PANTHER" id="PTHR30092">
    <property type="entry name" value="INNER MEMBRANE PROTEIN CRED"/>
    <property type="match status" value="1"/>
</dbReference>
<keyword evidence="1" id="KW-0812">Transmembrane</keyword>
<proteinExistence type="predicted"/>
<dbReference type="PIRSF" id="PIRSF004548">
    <property type="entry name" value="CreD"/>
    <property type="match status" value="1"/>
</dbReference>
<dbReference type="AlphaFoldDB" id="A0A1M7DVJ6"/>
<dbReference type="EMBL" id="FRBL01000005">
    <property type="protein sequence ID" value="SHL83531.1"/>
    <property type="molecule type" value="Genomic_DNA"/>
</dbReference>
<feature type="transmembrane region" description="Helical" evidence="1">
    <location>
        <begin position="21"/>
        <end position="41"/>
    </location>
</feature>
<accession>A0A1M7DVJ6</accession>
<feature type="transmembrane region" description="Helical" evidence="1">
    <location>
        <begin position="337"/>
        <end position="356"/>
    </location>
</feature>
<dbReference type="OrthoDB" id="9791851at2"/>
<dbReference type="Pfam" id="PF06123">
    <property type="entry name" value="CreD"/>
    <property type="match status" value="1"/>
</dbReference>
<organism evidence="2 3">
    <name type="scientific">Chitinophaga jiangningensis</name>
    <dbReference type="NCBI Taxonomy" id="1419482"/>
    <lineage>
        <taxon>Bacteria</taxon>
        <taxon>Pseudomonadati</taxon>
        <taxon>Bacteroidota</taxon>
        <taxon>Chitinophagia</taxon>
        <taxon>Chitinophagales</taxon>
        <taxon>Chitinophagaceae</taxon>
        <taxon>Chitinophaga</taxon>
    </lineage>
</organism>
<protein>
    <submittedName>
        <fullName evidence="2">Inner membrane protein</fullName>
    </submittedName>
</protein>
<reference evidence="2 3" key="1">
    <citation type="submission" date="2016-11" db="EMBL/GenBank/DDBJ databases">
        <authorList>
            <person name="Jaros S."/>
            <person name="Januszkiewicz K."/>
            <person name="Wedrychowicz H."/>
        </authorList>
    </citation>
    <scope>NUCLEOTIDE SEQUENCE [LARGE SCALE GENOMIC DNA]</scope>
    <source>
        <strain evidence="2 3">DSM 27406</strain>
    </source>
</reference>
<feature type="transmembrane region" description="Helical" evidence="1">
    <location>
        <begin position="413"/>
        <end position="431"/>
    </location>
</feature>
<feature type="transmembrane region" description="Helical" evidence="1">
    <location>
        <begin position="307"/>
        <end position="325"/>
    </location>
</feature>